<evidence type="ECO:0000313" key="3">
    <source>
        <dbReference type="Proteomes" id="UP000529783"/>
    </source>
</evidence>
<feature type="region of interest" description="Disordered" evidence="1">
    <location>
        <begin position="1"/>
        <end position="22"/>
    </location>
</feature>
<dbReference type="InterPro" id="IPR045864">
    <property type="entry name" value="aa-tRNA-synth_II/BPL/LPL"/>
</dbReference>
<dbReference type="RefSeq" id="WP_179842089.1">
    <property type="nucleotide sequence ID" value="NZ_JACCBA010000001.1"/>
</dbReference>
<dbReference type="GO" id="GO:0004812">
    <property type="term" value="F:aminoacyl-tRNA ligase activity"/>
    <property type="evidence" value="ECO:0007669"/>
    <property type="project" value="UniProtKB-KW"/>
</dbReference>
<sequence>MSARPSTHGRPGASTTEHTIRLPRPVPAGLAAELARRIFFVSESIASFRLLRGTDDAVYAVALRTGAAEPTAELARKLRHMVGADVLGQLTRPPKVIWRSARTADTWPGVFEALADRGAAFEAGEGQVAVGEPILTIMDRFDGMLREIAVAELGATEFRYPTLVPTGALQRSGYFSAFPQHVMLATRLRGDLDVYRKFTERDEGDGDVGEAMLAHCRNADYCLPPTMCYHTFHQYAGKRLPSPSTVVTARGKSFRYEGRYHASLERLWDFTIREIVFMGERDRVLDGRQRFLRRAVELVERFGLSGRCEVATDPFFCAADGAERVSAQRLLELKYELRLDIAPDATVAVGSFNFHEQHFGTAFDITGGDRGPIWTGCVGFGLERLAYAFVCQHGLDESGWPEEFLGGERGRPRDRGVDR</sequence>
<dbReference type="EMBL" id="JACCBA010000001">
    <property type="protein sequence ID" value="NYD44518.1"/>
    <property type="molecule type" value="Genomic_DNA"/>
</dbReference>
<accession>A0A7Y9EB25</accession>
<dbReference type="Gene3D" id="3.30.930.10">
    <property type="entry name" value="Bira Bifunctional Protein, Domain 2"/>
    <property type="match status" value="1"/>
</dbReference>
<keyword evidence="2" id="KW-0436">Ligase</keyword>
<keyword evidence="2" id="KW-0030">Aminoacyl-tRNA synthetase</keyword>
<dbReference type="AlphaFoldDB" id="A0A7Y9EB25"/>
<gene>
    <name evidence="2" type="ORF">BJY14_000501</name>
</gene>
<dbReference type="Proteomes" id="UP000529783">
    <property type="component" value="Unassembled WGS sequence"/>
</dbReference>
<protein>
    <submittedName>
        <fullName evidence="2">Seryl-tRNA synthetase</fullName>
    </submittedName>
</protein>
<evidence type="ECO:0000256" key="1">
    <source>
        <dbReference type="SAM" id="MobiDB-lite"/>
    </source>
</evidence>
<proteinExistence type="predicted"/>
<dbReference type="SUPFAM" id="SSF55681">
    <property type="entry name" value="Class II aaRS and biotin synthetases"/>
    <property type="match status" value="1"/>
</dbReference>
<name>A0A7Y9EB25_9ACTN</name>
<organism evidence="2 3">
    <name type="scientific">Actinomadura luteofluorescens</name>
    <dbReference type="NCBI Taxonomy" id="46163"/>
    <lineage>
        <taxon>Bacteria</taxon>
        <taxon>Bacillati</taxon>
        <taxon>Actinomycetota</taxon>
        <taxon>Actinomycetes</taxon>
        <taxon>Streptosporangiales</taxon>
        <taxon>Thermomonosporaceae</taxon>
        <taxon>Actinomadura</taxon>
    </lineage>
</organism>
<keyword evidence="3" id="KW-1185">Reference proteome</keyword>
<reference evidence="2 3" key="1">
    <citation type="submission" date="2020-07" db="EMBL/GenBank/DDBJ databases">
        <title>Sequencing the genomes of 1000 actinobacteria strains.</title>
        <authorList>
            <person name="Klenk H.-P."/>
        </authorList>
    </citation>
    <scope>NUCLEOTIDE SEQUENCE [LARGE SCALE GENOMIC DNA]</scope>
    <source>
        <strain evidence="2 3">DSM 40398</strain>
    </source>
</reference>
<evidence type="ECO:0000313" key="2">
    <source>
        <dbReference type="EMBL" id="NYD44518.1"/>
    </source>
</evidence>
<comment type="caution">
    <text evidence="2">The sequence shown here is derived from an EMBL/GenBank/DDBJ whole genome shotgun (WGS) entry which is preliminary data.</text>
</comment>